<evidence type="ECO:0000313" key="2">
    <source>
        <dbReference type="EMBL" id="MCK8480932.1"/>
    </source>
</evidence>
<sequence length="118" mass="13436">MKLLKNSNKVKASSLLESIIAIVLISICSLVALTVYLNVISQNNPNVYYEAKHKIETLTQNAQVEQDFEDDTYNYKRYSIEKNVTIKSKENIALLNYTVSSGDKTYVVKKIVTIEQKD</sequence>
<organism evidence="2 3">
    <name type="scientific">Psychroserpens algicola</name>
    <dbReference type="NCBI Taxonomy" id="1719034"/>
    <lineage>
        <taxon>Bacteria</taxon>
        <taxon>Pseudomonadati</taxon>
        <taxon>Bacteroidota</taxon>
        <taxon>Flavobacteriia</taxon>
        <taxon>Flavobacteriales</taxon>
        <taxon>Flavobacteriaceae</taxon>
        <taxon>Psychroserpens</taxon>
    </lineage>
</organism>
<keyword evidence="1" id="KW-0812">Transmembrane</keyword>
<dbReference type="RefSeq" id="WP_248412962.1">
    <property type="nucleotide sequence ID" value="NZ_JALPQF010000008.1"/>
</dbReference>
<reference evidence="2" key="1">
    <citation type="submission" date="2022-04" db="EMBL/GenBank/DDBJ databases">
        <authorList>
            <person name="Ren T."/>
        </authorList>
    </citation>
    <scope>NUCLEOTIDE SEQUENCE</scope>
    <source>
        <strain evidence="2">F63249</strain>
    </source>
</reference>
<keyword evidence="1" id="KW-1133">Transmembrane helix</keyword>
<name>A0ABT0H984_9FLAO</name>
<keyword evidence="3" id="KW-1185">Reference proteome</keyword>
<dbReference type="EMBL" id="JALPQF010000008">
    <property type="protein sequence ID" value="MCK8480932.1"/>
    <property type="molecule type" value="Genomic_DNA"/>
</dbReference>
<evidence type="ECO:0000256" key="1">
    <source>
        <dbReference type="SAM" id="Phobius"/>
    </source>
</evidence>
<dbReference type="Proteomes" id="UP001203687">
    <property type="component" value="Unassembled WGS sequence"/>
</dbReference>
<evidence type="ECO:0000313" key="3">
    <source>
        <dbReference type="Proteomes" id="UP001203687"/>
    </source>
</evidence>
<protein>
    <recommendedName>
        <fullName evidence="4">Type II secretion system protein</fullName>
    </recommendedName>
</protein>
<gene>
    <name evidence="2" type="ORF">MUY34_09875</name>
</gene>
<keyword evidence="1" id="KW-0472">Membrane</keyword>
<evidence type="ECO:0008006" key="4">
    <source>
        <dbReference type="Google" id="ProtNLM"/>
    </source>
</evidence>
<feature type="transmembrane region" description="Helical" evidence="1">
    <location>
        <begin position="12"/>
        <end position="37"/>
    </location>
</feature>
<proteinExistence type="predicted"/>
<comment type="caution">
    <text evidence="2">The sequence shown here is derived from an EMBL/GenBank/DDBJ whole genome shotgun (WGS) entry which is preliminary data.</text>
</comment>
<accession>A0ABT0H984</accession>